<name>F8PCU7_SERL9</name>
<gene>
    <name evidence="1" type="ORF">SERLADRAFT_443585</name>
</gene>
<dbReference type="RefSeq" id="XP_007324270.1">
    <property type="nucleotide sequence ID" value="XM_007324208.1"/>
</dbReference>
<dbReference type="KEGG" id="sla:SERLADRAFT_443585"/>
<dbReference type="GeneID" id="18815942"/>
<sequence length="220" mass="23923">MTDAESILEDHKMSAGIKKTPTSAVSMDGNMAKLLLAPCLVAEQNRLYTNPVVNSPFTCSMCIVQFSHPSTQCLCSGCDPASCPPQITTPPKVPKLKAMEKSKHLSKDQQKMAVTAFEEVCGRIYDAAPSLLTGLLPSAAFLLDNTIKILVKRVTSLQCLADLAALTTSNGLLQPHLHHVWNTIQQLRTKLPLSSAQPVEVASKDCMFIMDCHMELATTR</sequence>
<organism>
    <name type="scientific">Serpula lacrymans var. lacrymans (strain S7.9)</name>
    <name type="common">Dry rot fungus</name>
    <dbReference type="NCBI Taxonomy" id="578457"/>
    <lineage>
        <taxon>Eukaryota</taxon>
        <taxon>Fungi</taxon>
        <taxon>Dikarya</taxon>
        <taxon>Basidiomycota</taxon>
        <taxon>Agaricomycotina</taxon>
        <taxon>Agaricomycetes</taxon>
        <taxon>Agaricomycetidae</taxon>
        <taxon>Boletales</taxon>
        <taxon>Coniophorineae</taxon>
        <taxon>Serpulaceae</taxon>
        <taxon>Serpula</taxon>
    </lineage>
</organism>
<protein>
    <submittedName>
        <fullName evidence="1">Uncharacterized protein</fullName>
    </submittedName>
</protein>
<dbReference type="EMBL" id="GL945445">
    <property type="protein sequence ID" value="EGO19046.1"/>
    <property type="molecule type" value="Genomic_DNA"/>
</dbReference>
<proteinExistence type="predicted"/>
<dbReference type="Proteomes" id="UP000008064">
    <property type="component" value="Unassembled WGS sequence"/>
</dbReference>
<evidence type="ECO:0000313" key="1">
    <source>
        <dbReference type="EMBL" id="EGO19046.1"/>
    </source>
</evidence>
<reference evidence="1" key="1">
    <citation type="submission" date="2011-04" db="EMBL/GenBank/DDBJ databases">
        <title>Evolution of plant cell wall degrading machinery underlies the functional diversity of forest fungi.</title>
        <authorList>
            <consortium name="US DOE Joint Genome Institute (JGI-PGF)"/>
            <person name="Eastwood D.C."/>
            <person name="Floudas D."/>
            <person name="Binder M."/>
            <person name="Majcherczyk A."/>
            <person name="Schneider P."/>
            <person name="Aerts A."/>
            <person name="Asiegbu F.O."/>
            <person name="Baker S.E."/>
            <person name="Barry K."/>
            <person name="Bendiksby M."/>
            <person name="Blumentritt M."/>
            <person name="Coutinho P.M."/>
            <person name="Cullen D."/>
            <person name="Cullen D."/>
            <person name="Gathman A."/>
            <person name="Goodell B."/>
            <person name="Henrissat B."/>
            <person name="Ihrmark K."/>
            <person name="Kauserud H."/>
            <person name="Kohler A."/>
            <person name="LaButti K."/>
            <person name="Lapidus A."/>
            <person name="Lavin J.L."/>
            <person name="Lee Y.-H."/>
            <person name="Lindquist E."/>
            <person name="Lilly W."/>
            <person name="Lucas S."/>
            <person name="Morin E."/>
            <person name="Murat C."/>
            <person name="Oguiza J.A."/>
            <person name="Park J."/>
            <person name="Pisabarro A.G."/>
            <person name="Riley R."/>
            <person name="Rosling A."/>
            <person name="Salamov A."/>
            <person name="Schmidt O."/>
            <person name="Schmutz J."/>
            <person name="Skrede I."/>
            <person name="Stenlid J."/>
            <person name="Wiebenga A."/>
            <person name="Xie X."/>
            <person name="Kues U."/>
            <person name="Hibbett D.S."/>
            <person name="Hoffmeister D."/>
            <person name="Hogberg N."/>
            <person name="Martin F."/>
            <person name="Grigoriev I.V."/>
            <person name="Watkinson S.C."/>
        </authorList>
    </citation>
    <scope>NUCLEOTIDE SEQUENCE</scope>
    <source>
        <strain evidence="1">S7.9</strain>
    </source>
</reference>
<dbReference type="HOGENOM" id="CLU_1256709_0_0_1"/>
<dbReference type="AlphaFoldDB" id="F8PCU7"/>
<accession>F8PCU7</accession>